<dbReference type="AlphaFoldDB" id="A0A398B7M0"/>
<organism evidence="5 6">
    <name type="scientific">Peribacillus asahii</name>
    <dbReference type="NCBI Taxonomy" id="228899"/>
    <lineage>
        <taxon>Bacteria</taxon>
        <taxon>Bacillati</taxon>
        <taxon>Bacillota</taxon>
        <taxon>Bacilli</taxon>
        <taxon>Bacillales</taxon>
        <taxon>Bacillaceae</taxon>
        <taxon>Peribacillus</taxon>
    </lineage>
</organism>
<dbReference type="Proteomes" id="UP000266016">
    <property type="component" value="Unassembled WGS sequence"/>
</dbReference>
<evidence type="ECO:0000313" key="6">
    <source>
        <dbReference type="Proteomes" id="UP000266016"/>
    </source>
</evidence>
<dbReference type="PANTHER" id="PTHR33164">
    <property type="entry name" value="TRANSCRIPTIONAL REGULATOR, MARR FAMILY"/>
    <property type="match status" value="1"/>
</dbReference>
<dbReference type="Pfam" id="PF01047">
    <property type="entry name" value="MarR"/>
    <property type="match status" value="1"/>
</dbReference>
<keyword evidence="2" id="KW-0238">DNA-binding</keyword>
<dbReference type="EMBL" id="QWVS01000032">
    <property type="protein sequence ID" value="RID83706.1"/>
    <property type="molecule type" value="Genomic_DNA"/>
</dbReference>
<reference evidence="5 6" key="1">
    <citation type="submission" date="2018-08" db="EMBL/GenBank/DDBJ databases">
        <title>Bacillus jemisoniae sp. nov., Bacillus chryseoplanitiae sp. nov., Bacillus resnikiae sp. nov., and Bacillus frankliniae sp. nov., isolated from Viking spacecraft and associated surfaces.</title>
        <authorList>
            <person name="Seuylemezian A."/>
            <person name="Vaishampayan P."/>
        </authorList>
    </citation>
    <scope>NUCLEOTIDE SEQUENCE [LARGE SCALE GENOMIC DNA]</scope>
    <source>
        <strain evidence="5 6">MA001</strain>
    </source>
</reference>
<dbReference type="InterPro" id="IPR036388">
    <property type="entry name" value="WH-like_DNA-bd_sf"/>
</dbReference>
<name>A0A398B7M0_9BACI</name>
<keyword evidence="3" id="KW-0804">Transcription</keyword>
<dbReference type="Gene3D" id="1.10.10.10">
    <property type="entry name" value="Winged helix-like DNA-binding domain superfamily/Winged helix DNA-binding domain"/>
    <property type="match status" value="1"/>
</dbReference>
<dbReference type="PROSITE" id="PS01117">
    <property type="entry name" value="HTH_MARR_1"/>
    <property type="match status" value="1"/>
</dbReference>
<keyword evidence="1" id="KW-0805">Transcription regulation</keyword>
<dbReference type="InterPro" id="IPR039422">
    <property type="entry name" value="MarR/SlyA-like"/>
</dbReference>
<feature type="domain" description="HTH marR-type" evidence="4">
    <location>
        <begin position="2"/>
        <end position="137"/>
    </location>
</feature>
<evidence type="ECO:0000259" key="4">
    <source>
        <dbReference type="PROSITE" id="PS50995"/>
    </source>
</evidence>
<evidence type="ECO:0000313" key="5">
    <source>
        <dbReference type="EMBL" id="RID83706.1"/>
    </source>
</evidence>
<dbReference type="GO" id="GO:0006950">
    <property type="term" value="P:response to stress"/>
    <property type="evidence" value="ECO:0007669"/>
    <property type="project" value="TreeGrafter"/>
</dbReference>
<protein>
    <submittedName>
        <fullName evidence="5">MarR family transcriptional regulator</fullName>
    </submittedName>
</protein>
<sequence length="142" mass="16353">MKEDLLETIELEMAILGRRLTSVTPNKAQTNLDRATYLLLLKLFVQGSLGVKVLATELQLDMSTVSRQAATLEHKGYVNKIPDPLDGRAYFYQITELGKTELLTYKQMRMEKFRGLVKEWSDEECEAFGRLLKKFNQALHQK</sequence>
<dbReference type="PANTHER" id="PTHR33164:SF57">
    <property type="entry name" value="MARR-FAMILY TRANSCRIPTIONAL REGULATOR"/>
    <property type="match status" value="1"/>
</dbReference>
<comment type="caution">
    <text evidence="5">The sequence shown here is derived from an EMBL/GenBank/DDBJ whole genome shotgun (WGS) entry which is preliminary data.</text>
</comment>
<dbReference type="SUPFAM" id="SSF46785">
    <property type="entry name" value="Winged helix' DNA-binding domain"/>
    <property type="match status" value="1"/>
</dbReference>
<dbReference type="InterPro" id="IPR023187">
    <property type="entry name" value="Tscrpt_reg_MarR-type_CS"/>
</dbReference>
<accession>A0A398B7M0</accession>
<dbReference type="GO" id="GO:0003700">
    <property type="term" value="F:DNA-binding transcription factor activity"/>
    <property type="evidence" value="ECO:0007669"/>
    <property type="project" value="InterPro"/>
</dbReference>
<dbReference type="InterPro" id="IPR000835">
    <property type="entry name" value="HTH_MarR-typ"/>
</dbReference>
<dbReference type="PRINTS" id="PR00598">
    <property type="entry name" value="HTHMARR"/>
</dbReference>
<evidence type="ECO:0000256" key="2">
    <source>
        <dbReference type="ARBA" id="ARBA00023125"/>
    </source>
</evidence>
<dbReference type="SMART" id="SM00347">
    <property type="entry name" value="HTH_MARR"/>
    <property type="match status" value="1"/>
</dbReference>
<evidence type="ECO:0000256" key="3">
    <source>
        <dbReference type="ARBA" id="ARBA00023163"/>
    </source>
</evidence>
<dbReference type="InterPro" id="IPR036390">
    <property type="entry name" value="WH_DNA-bd_sf"/>
</dbReference>
<evidence type="ECO:0000256" key="1">
    <source>
        <dbReference type="ARBA" id="ARBA00023015"/>
    </source>
</evidence>
<dbReference type="GO" id="GO:0003677">
    <property type="term" value="F:DNA binding"/>
    <property type="evidence" value="ECO:0007669"/>
    <property type="project" value="UniProtKB-KW"/>
</dbReference>
<keyword evidence="6" id="KW-1185">Reference proteome</keyword>
<gene>
    <name evidence="5" type="ORF">D1953_15525</name>
</gene>
<dbReference type="PROSITE" id="PS50995">
    <property type="entry name" value="HTH_MARR_2"/>
    <property type="match status" value="1"/>
</dbReference>
<proteinExistence type="predicted"/>